<dbReference type="Proteomes" id="UP000823388">
    <property type="component" value="Chromosome 8K"/>
</dbReference>
<proteinExistence type="predicted"/>
<evidence type="ECO:0000313" key="2">
    <source>
        <dbReference type="EMBL" id="KAG2563885.1"/>
    </source>
</evidence>
<dbReference type="EMBL" id="CM029051">
    <property type="protein sequence ID" value="KAG2563885.1"/>
    <property type="molecule type" value="Genomic_DNA"/>
</dbReference>
<evidence type="ECO:0000256" key="1">
    <source>
        <dbReference type="SAM" id="SignalP"/>
    </source>
</evidence>
<feature type="non-terminal residue" evidence="2">
    <location>
        <position position="69"/>
    </location>
</feature>
<feature type="chain" id="PRO_5035721951" description="Secreted protein" evidence="1">
    <location>
        <begin position="20"/>
        <end position="69"/>
    </location>
</feature>
<sequence length="69" mass="7279">MAWVCAGLVGLSMPVLASAVCACMQSLVQAWLGVKARQALHSDTRPHLKLIMSRSTHTSACAASAVKKK</sequence>
<dbReference type="AlphaFoldDB" id="A0A8T0PS02"/>
<keyword evidence="3" id="KW-1185">Reference proteome</keyword>
<comment type="caution">
    <text evidence="2">The sequence shown here is derived from an EMBL/GenBank/DDBJ whole genome shotgun (WGS) entry which is preliminary data.</text>
</comment>
<protein>
    <recommendedName>
        <fullName evidence="4">Secreted protein</fullName>
    </recommendedName>
</protein>
<evidence type="ECO:0008006" key="4">
    <source>
        <dbReference type="Google" id="ProtNLM"/>
    </source>
</evidence>
<organism evidence="2 3">
    <name type="scientific">Panicum virgatum</name>
    <name type="common">Blackwell switchgrass</name>
    <dbReference type="NCBI Taxonomy" id="38727"/>
    <lineage>
        <taxon>Eukaryota</taxon>
        <taxon>Viridiplantae</taxon>
        <taxon>Streptophyta</taxon>
        <taxon>Embryophyta</taxon>
        <taxon>Tracheophyta</taxon>
        <taxon>Spermatophyta</taxon>
        <taxon>Magnoliopsida</taxon>
        <taxon>Liliopsida</taxon>
        <taxon>Poales</taxon>
        <taxon>Poaceae</taxon>
        <taxon>PACMAD clade</taxon>
        <taxon>Panicoideae</taxon>
        <taxon>Panicodae</taxon>
        <taxon>Paniceae</taxon>
        <taxon>Panicinae</taxon>
        <taxon>Panicum</taxon>
        <taxon>Panicum sect. Hiantes</taxon>
    </lineage>
</organism>
<keyword evidence="1" id="KW-0732">Signal</keyword>
<evidence type="ECO:0000313" key="3">
    <source>
        <dbReference type="Proteomes" id="UP000823388"/>
    </source>
</evidence>
<feature type="signal peptide" evidence="1">
    <location>
        <begin position="1"/>
        <end position="19"/>
    </location>
</feature>
<name>A0A8T0PS02_PANVG</name>
<reference evidence="2" key="1">
    <citation type="submission" date="2020-05" db="EMBL/GenBank/DDBJ databases">
        <title>WGS assembly of Panicum virgatum.</title>
        <authorList>
            <person name="Lovell J.T."/>
            <person name="Jenkins J."/>
            <person name="Shu S."/>
            <person name="Juenger T.E."/>
            <person name="Schmutz J."/>
        </authorList>
    </citation>
    <scope>NUCLEOTIDE SEQUENCE</scope>
    <source>
        <strain evidence="2">AP13</strain>
    </source>
</reference>
<gene>
    <name evidence="2" type="ORF">PVAP13_8KG371302</name>
</gene>
<accession>A0A8T0PS02</accession>